<keyword evidence="3" id="KW-1185">Reference proteome</keyword>
<evidence type="ECO:0000313" key="3">
    <source>
        <dbReference type="Proteomes" id="UP001381693"/>
    </source>
</evidence>
<evidence type="ECO:0000313" key="2">
    <source>
        <dbReference type="EMBL" id="KAK7075421.1"/>
    </source>
</evidence>
<dbReference type="AlphaFoldDB" id="A0AAN8WZV4"/>
<proteinExistence type="predicted"/>
<dbReference type="EMBL" id="JAXCGZ010010775">
    <property type="protein sequence ID" value="KAK7075421.1"/>
    <property type="molecule type" value="Genomic_DNA"/>
</dbReference>
<reference evidence="2 3" key="1">
    <citation type="submission" date="2023-11" db="EMBL/GenBank/DDBJ databases">
        <title>Halocaridina rubra genome assembly.</title>
        <authorList>
            <person name="Smith C."/>
        </authorList>
    </citation>
    <scope>NUCLEOTIDE SEQUENCE [LARGE SCALE GENOMIC DNA]</scope>
    <source>
        <strain evidence="2">EP-1</strain>
        <tissue evidence="2">Whole</tissue>
    </source>
</reference>
<sequence>MSKRSIEEDEESDINSDGGDSNDESSPGCRKNSDGYENQFAIPSKTASRDRNHKSYVGVTFANKEMTIKYVDNVTNTEDELVFGAEDGDYTFKKLNSKKKGRGMVKGEILEHRNFARLSTIFFRFSGTIVHRTDDDSVFTSLKREEIGDLASIIDFFTQKHPSGDKKSNELTYISCRMEHDSFLDNKNNTLDSLESYVARNVDVIARINFSLFTHKQNQTLTCKPRLLSGRIRLS</sequence>
<name>A0AAN8WZV4_HALRR</name>
<organism evidence="2 3">
    <name type="scientific">Halocaridina rubra</name>
    <name type="common">Hawaiian red shrimp</name>
    <dbReference type="NCBI Taxonomy" id="373956"/>
    <lineage>
        <taxon>Eukaryota</taxon>
        <taxon>Metazoa</taxon>
        <taxon>Ecdysozoa</taxon>
        <taxon>Arthropoda</taxon>
        <taxon>Crustacea</taxon>
        <taxon>Multicrustacea</taxon>
        <taxon>Malacostraca</taxon>
        <taxon>Eumalacostraca</taxon>
        <taxon>Eucarida</taxon>
        <taxon>Decapoda</taxon>
        <taxon>Pleocyemata</taxon>
        <taxon>Caridea</taxon>
        <taxon>Atyoidea</taxon>
        <taxon>Atyidae</taxon>
        <taxon>Halocaridina</taxon>
    </lineage>
</organism>
<evidence type="ECO:0000256" key="1">
    <source>
        <dbReference type="SAM" id="MobiDB-lite"/>
    </source>
</evidence>
<comment type="caution">
    <text evidence="2">The sequence shown here is derived from an EMBL/GenBank/DDBJ whole genome shotgun (WGS) entry which is preliminary data.</text>
</comment>
<feature type="non-terminal residue" evidence="2">
    <location>
        <position position="235"/>
    </location>
</feature>
<gene>
    <name evidence="2" type="ORF">SK128_026575</name>
</gene>
<dbReference type="Proteomes" id="UP001381693">
    <property type="component" value="Unassembled WGS sequence"/>
</dbReference>
<feature type="region of interest" description="Disordered" evidence="1">
    <location>
        <begin position="1"/>
        <end position="37"/>
    </location>
</feature>
<protein>
    <submittedName>
        <fullName evidence="2">Uncharacterized protein</fullName>
    </submittedName>
</protein>
<accession>A0AAN8WZV4</accession>